<protein>
    <recommendedName>
        <fullName evidence="3">Polysaccharide biosynthesis protein C-terminal domain-containing protein</fullName>
    </recommendedName>
</protein>
<gene>
    <name evidence="2" type="ORF">MNBD_ALPHA12-1276</name>
</gene>
<proteinExistence type="predicted"/>
<evidence type="ECO:0000256" key="1">
    <source>
        <dbReference type="SAM" id="Phobius"/>
    </source>
</evidence>
<evidence type="ECO:0008006" key="3">
    <source>
        <dbReference type="Google" id="ProtNLM"/>
    </source>
</evidence>
<reference evidence="2" key="1">
    <citation type="submission" date="2018-06" db="EMBL/GenBank/DDBJ databases">
        <authorList>
            <person name="Zhirakovskaya E."/>
        </authorList>
    </citation>
    <scope>NUCLEOTIDE SEQUENCE</scope>
</reference>
<feature type="transmembrane region" description="Helical" evidence="1">
    <location>
        <begin position="140"/>
        <end position="161"/>
    </location>
</feature>
<feature type="transmembrane region" description="Helical" evidence="1">
    <location>
        <begin position="64"/>
        <end position="86"/>
    </location>
</feature>
<feature type="transmembrane region" description="Helical" evidence="1">
    <location>
        <begin position="181"/>
        <end position="209"/>
    </location>
</feature>
<feature type="transmembrane region" description="Helical" evidence="1">
    <location>
        <begin position="26"/>
        <end position="52"/>
    </location>
</feature>
<feature type="non-terminal residue" evidence="2">
    <location>
        <position position="213"/>
    </location>
</feature>
<accession>A0A3B0U9J3</accession>
<keyword evidence="1" id="KW-0472">Membrane</keyword>
<name>A0A3B0U9J3_9ZZZZ</name>
<keyword evidence="1" id="KW-0812">Transmembrane</keyword>
<feature type="transmembrane region" description="Helical" evidence="1">
    <location>
        <begin position="116"/>
        <end position="134"/>
    </location>
</feature>
<dbReference type="EMBL" id="UOEO01000045">
    <property type="protein sequence ID" value="VAW16116.1"/>
    <property type="molecule type" value="Genomic_DNA"/>
</dbReference>
<dbReference type="AlphaFoldDB" id="A0A3B0U9J3"/>
<sequence>MTSGDRLDAGLATKPAKKQPVRNLGWLVRSSSVVVTARIAGVLIGIFIQLLIARALGAAELGMFFVATAISMVLATLLASGFPLMVPKFVARSGAANGATELANFMSFARISTVRLGGAICLLGTLTIWLWPALDLSGRLVFTIALLSAPPLAFLRINGALANAMRRFSLGYLPDILARPLLLLGLVGMLTILYPGFDLLTILVGYILIALAL</sequence>
<keyword evidence="1" id="KW-1133">Transmembrane helix</keyword>
<evidence type="ECO:0000313" key="2">
    <source>
        <dbReference type="EMBL" id="VAW16116.1"/>
    </source>
</evidence>
<organism evidence="2">
    <name type="scientific">hydrothermal vent metagenome</name>
    <dbReference type="NCBI Taxonomy" id="652676"/>
    <lineage>
        <taxon>unclassified sequences</taxon>
        <taxon>metagenomes</taxon>
        <taxon>ecological metagenomes</taxon>
    </lineage>
</organism>